<keyword evidence="2" id="KW-0238">DNA-binding</keyword>
<dbReference type="SUPFAM" id="SSF46785">
    <property type="entry name" value="Winged helix' DNA-binding domain"/>
    <property type="match status" value="1"/>
</dbReference>
<evidence type="ECO:0000256" key="1">
    <source>
        <dbReference type="ARBA" id="ARBA00023015"/>
    </source>
</evidence>
<evidence type="ECO:0000259" key="4">
    <source>
        <dbReference type="Pfam" id="PF00392"/>
    </source>
</evidence>
<dbReference type="GO" id="GO:0003700">
    <property type="term" value="F:DNA-binding transcription factor activity"/>
    <property type="evidence" value="ECO:0007669"/>
    <property type="project" value="InterPro"/>
</dbReference>
<organism evidence="5 6">
    <name type="scientific">Desulfomonile tiedjei</name>
    <dbReference type="NCBI Taxonomy" id="2358"/>
    <lineage>
        <taxon>Bacteria</taxon>
        <taxon>Pseudomonadati</taxon>
        <taxon>Thermodesulfobacteriota</taxon>
        <taxon>Desulfomonilia</taxon>
        <taxon>Desulfomonilales</taxon>
        <taxon>Desulfomonilaceae</taxon>
        <taxon>Desulfomonile</taxon>
    </lineage>
</organism>
<dbReference type="Proteomes" id="UP000807825">
    <property type="component" value="Unassembled WGS sequence"/>
</dbReference>
<dbReference type="EMBL" id="JACRDE010000143">
    <property type="protein sequence ID" value="MBI5248806.1"/>
    <property type="molecule type" value="Genomic_DNA"/>
</dbReference>
<dbReference type="InterPro" id="IPR036388">
    <property type="entry name" value="WH-like_DNA-bd_sf"/>
</dbReference>
<evidence type="ECO:0000256" key="3">
    <source>
        <dbReference type="ARBA" id="ARBA00023163"/>
    </source>
</evidence>
<dbReference type="Pfam" id="PF00392">
    <property type="entry name" value="GntR"/>
    <property type="match status" value="1"/>
</dbReference>
<keyword evidence="3" id="KW-0804">Transcription</keyword>
<accession>A0A9D6Z550</accession>
<protein>
    <submittedName>
        <fullName evidence="5">GntR family transcriptional regulator</fullName>
    </submittedName>
</protein>
<evidence type="ECO:0000313" key="5">
    <source>
        <dbReference type="EMBL" id="MBI5248806.1"/>
    </source>
</evidence>
<dbReference type="InterPro" id="IPR000524">
    <property type="entry name" value="Tscrpt_reg_HTH_GntR"/>
</dbReference>
<comment type="caution">
    <text evidence="5">The sequence shown here is derived from an EMBL/GenBank/DDBJ whole genome shotgun (WGS) entry which is preliminary data.</text>
</comment>
<evidence type="ECO:0000256" key="2">
    <source>
        <dbReference type="ARBA" id="ARBA00023125"/>
    </source>
</evidence>
<dbReference type="InterPro" id="IPR036390">
    <property type="entry name" value="WH_DNA-bd_sf"/>
</dbReference>
<sequence>MDQLKRAIFEKKILPHERLPTERDRAQMFRTSRVTVRGIIPVLRKEVLCVLGRDKR</sequence>
<feature type="domain" description="HTH gntR-type" evidence="4">
    <location>
        <begin position="2"/>
        <end position="37"/>
    </location>
</feature>
<name>A0A9D6Z550_9BACT</name>
<gene>
    <name evidence="5" type="ORF">HY912_04870</name>
</gene>
<evidence type="ECO:0000313" key="6">
    <source>
        <dbReference type="Proteomes" id="UP000807825"/>
    </source>
</evidence>
<dbReference type="GO" id="GO:0003677">
    <property type="term" value="F:DNA binding"/>
    <property type="evidence" value="ECO:0007669"/>
    <property type="project" value="UniProtKB-KW"/>
</dbReference>
<keyword evidence="1" id="KW-0805">Transcription regulation</keyword>
<dbReference type="AlphaFoldDB" id="A0A9D6Z550"/>
<dbReference type="Gene3D" id="1.10.10.10">
    <property type="entry name" value="Winged helix-like DNA-binding domain superfamily/Winged helix DNA-binding domain"/>
    <property type="match status" value="1"/>
</dbReference>
<reference evidence="5" key="1">
    <citation type="submission" date="2020-07" db="EMBL/GenBank/DDBJ databases">
        <title>Huge and variable diversity of episymbiotic CPR bacteria and DPANN archaea in groundwater ecosystems.</title>
        <authorList>
            <person name="He C.Y."/>
            <person name="Keren R."/>
            <person name="Whittaker M."/>
            <person name="Farag I.F."/>
            <person name="Doudna J."/>
            <person name="Cate J.H.D."/>
            <person name="Banfield J.F."/>
        </authorList>
    </citation>
    <scope>NUCLEOTIDE SEQUENCE</scope>
    <source>
        <strain evidence="5">NC_groundwater_1664_Pr3_B-0.1um_52_9</strain>
    </source>
</reference>
<proteinExistence type="predicted"/>